<dbReference type="SUPFAM" id="SSF52540">
    <property type="entry name" value="P-loop containing nucleoside triphosphate hydrolases"/>
    <property type="match status" value="1"/>
</dbReference>
<dbReference type="InterPro" id="IPR017871">
    <property type="entry name" value="ABC_transporter-like_CS"/>
</dbReference>
<dbReference type="InterPro" id="IPR003439">
    <property type="entry name" value="ABC_transporter-like_ATP-bd"/>
</dbReference>
<keyword evidence="1" id="KW-0547">Nucleotide-binding</keyword>
<proteinExistence type="predicted"/>
<evidence type="ECO:0000313" key="1">
    <source>
        <dbReference type="EMBL" id="PGF33104.1"/>
    </source>
</evidence>
<gene>
    <name evidence="1" type="ORF">B1B09_09225</name>
</gene>
<dbReference type="PANTHER" id="PTHR43230">
    <property type="entry name" value="ABC-TYPE DIPEPTIDE/OLIGOPEPTIDE TRANSPORT SYSTEM, ATPASE COMPONENT"/>
    <property type="match status" value="1"/>
</dbReference>
<dbReference type="CDD" id="cd03257">
    <property type="entry name" value="ABC_NikE_OppD_transporters"/>
    <property type="match status" value="1"/>
</dbReference>
<comment type="caution">
    <text evidence="1">The sequence shown here is derived from an EMBL/GenBank/DDBJ whole genome shotgun (WGS) entry which is preliminary data.</text>
</comment>
<organism evidence="1 2">
    <name type="scientific">Cutibacterium acnes</name>
    <name type="common">Propionibacterium acnes</name>
    <dbReference type="NCBI Taxonomy" id="1747"/>
    <lineage>
        <taxon>Bacteria</taxon>
        <taxon>Bacillati</taxon>
        <taxon>Actinomycetota</taxon>
        <taxon>Actinomycetes</taxon>
        <taxon>Propionibacteriales</taxon>
        <taxon>Propionibacteriaceae</taxon>
        <taxon>Cutibacterium</taxon>
    </lineage>
</organism>
<dbReference type="PROSITE" id="PS00211">
    <property type="entry name" value="ABC_TRANSPORTER_1"/>
    <property type="match status" value="1"/>
</dbReference>
<dbReference type="OrthoDB" id="3504674at2"/>
<sequence>MTGAHVDDRTAVLEARNVSLDFDGTDSSGSKVTIHALDRVNLTIHRGEITALVGESGSGKTSIARLFALIYKPTSGELYRNGELVHVHGKRAERAYYRDVQLIYQDPFASLNGLKKISTILGRVFKIHYPKMRRKEIAQRIDDVLTKVNMTPPSRYLNRYPTDLSGGQRQRIAIARALAVSPQVLLADEPTSMLDASIRLDVLNLLSDLRETEGVSVLYITHDIASARYICDRINVMYGGRIVEAGPTKQIISDTIHPYTRLLLSAAPDPARYKGSANSTAIDILEGAPMNNSVRVKGCRFAPLCPLAQPRCTEEELPKFHSEDGTREVTCWEAEERREFHRV</sequence>
<dbReference type="PANTHER" id="PTHR43230:SF3">
    <property type="entry name" value="ABC-TYPE DIPEPTIDE_OLIGOPEPTIDE TRANSPORT SYSTEM, ATPASE COMPONENT"/>
    <property type="match status" value="1"/>
</dbReference>
<dbReference type="RefSeq" id="WP_002516872.1">
    <property type="nucleotide sequence ID" value="NZ_CAJTHR010000001.1"/>
</dbReference>
<dbReference type="Gene3D" id="3.40.50.300">
    <property type="entry name" value="P-loop containing nucleotide triphosphate hydrolases"/>
    <property type="match status" value="1"/>
</dbReference>
<reference evidence="1 2" key="1">
    <citation type="submission" date="2017-02" db="EMBL/GenBank/DDBJ databases">
        <title>Prevalence of linear plasmids in Cutibacterium acnes isolates obtained from cancerous prostatic tissue.</title>
        <authorList>
            <person name="Davidsson S."/>
            <person name="Bruggemann H."/>
        </authorList>
    </citation>
    <scope>NUCLEOTIDE SEQUENCE [LARGE SCALE GENOMIC DNA]</scope>
    <source>
        <strain evidence="1 2">11-78</strain>
    </source>
</reference>
<dbReference type="GeneID" id="92857444"/>
<dbReference type="PROSITE" id="PS50893">
    <property type="entry name" value="ABC_TRANSPORTER_2"/>
    <property type="match status" value="1"/>
</dbReference>
<dbReference type="NCBIfam" id="TIGR01727">
    <property type="entry name" value="oligo_HPY"/>
    <property type="match status" value="1"/>
</dbReference>
<dbReference type="GO" id="GO:0015833">
    <property type="term" value="P:peptide transport"/>
    <property type="evidence" value="ECO:0007669"/>
    <property type="project" value="InterPro"/>
</dbReference>
<dbReference type="InterPro" id="IPR003593">
    <property type="entry name" value="AAA+_ATPase"/>
</dbReference>
<dbReference type="SMART" id="SM00382">
    <property type="entry name" value="AAA"/>
    <property type="match status" value="1"/>
</dbReference>
<dbReference type="GO" id="GO:0016887">
    <property type="term" value="F:ATP hydrolysis activity"/>
    <property type="evidence" value="ECO:0007669"/>
    <property type="project" value="InterPro"/>
</dbReference>
<dbReference type="GO" id="GO:0005524">
    <property type="term" value="F:ATP binding"/>
    <property type="evidence" value="ECO:0007669"/>
    <property type="project" value="UniProtKB-KW"/>
</dbReference>
<dbReference type="InterPro" id="IPR013563">
    <property type="entry name" value="Oligopep_ABC_C"/>
</dbReference>
<dbReference type="InterPro" id="IPR027417">
    <property type="entry name" value="P-loop_NTPase"/>
</dbReference>
<evidence type="ECO:0000313" key="2">
    <source>
        <dbReference type="Proteomes" id="UP000226191"/>
    </source>
</evidence>
<dbReference type="AlphaFoldDB" id="A0A8B2VFZ7"/>
<protein>
    <submittedName>
        <fullName evidence="1">Peptide ABC transporter ATP-binding protein</fullName>
    </submittedName>
</protein>
<accession>A0A8B2VFZ7</accession>
<keyword evidence="1" id="KW-0067">ATP-binding</keyword>
<dbReference type="EMBL" id="MVCE01000004">
    <property type="protein sequence ID" value="PGF33104.1"/>
    <property type="molecule type" value="Genomic_DNA"/>
</dbReference>
<dbReference type="Proteomes" id="UP000226191">
    <property type="component" value="Unassembled WGS sequence"/>
</dbReference>
<dbReference type="Pfam" id="PF08352">
    <property type="entry name" value="oligo_HPY"/>
    <property type="match status" value="1"/>
</dbReference>
<name>A0A8B2VFZ7_CUTAC</name>
<dbReference type="Pfam" id="PF00005">
    <property type="entry name" value="ABC_tran"/>
    <property type="match status" value="1"/>
</dbReference>